<evidence type="ECO:0000256" key="1">
    <source>
        <dbReference type="SAM" id="MobiDB-lite"/>
    </source>
</evidence>
<name>A0A5N5Q8Q4_9AGAM</name>
<evidence type="ECO:0000313" key="2">
    <source>
        <dbReference type="EMBL" id="KAB5587798.1"/>
    </source>
</evidence>
<feature type="region of interest" description="Disordered" evidence="1">
    <location>
        <begin position="47"/>
        <end position="141"/>
    </location>
</feature>
<reference evidence="2 3" key="1">
    <citation type="journal article" date="2019" name="Fungal Biol. Biotechnol.">
        <title>Draft genome sequence of fastidious pathogen Ceratobasidium theobromae, which causes vascular-streak dieback in Theobroma cacao.</title>
        <authorList>
            <person name="Ali S.S."/>
            <person name="Asman A."/>
            <person name="Shao J."/>
            <person name="Firmansyah A.P."/>
            <person name="Susilo A.W."/>
            <person name="Rosmana A."/>
            <person name="McMahon P."/>
            <person name="Junaid M."/>
            <person name="Guest D."/>
            <person name="Kheng T.Y."/>
            <person name="Meinhardt L.W."/>
            <person name="Bailey B.A."/>
        </authorList>
    </citation>
    <scope>NUCLEOTIDE SEQUENCE [LARGE SCALE GENOMIC DNA]</scope>
    <source>
        <strain evidence="2 3">CT2</strain>
    </source>
</reference>
<proteinExistence type="predicted"/>
<dbReference type="OrthoDB" id="3268306at2759"/>
<keyword evidence="3" id="KW-1185">Reference proteome</keyword>
<organism evidence="2 3">
    <name type="scientific">Ceratobasidium theobromae</name>
    <dbReference type="NCBI Taxonomy" id="1582974"/>
    <lineage>
        <taxon>Eukaryota</taxon>
        <taxon>Fungi</taxon>
        <taxon>Dikarya</taxon>
        <taxon>Basidiomycota</taxon>
        <taxon>Agaricomycotina</taxon>
        <taxon>Agaricomycetes</taxon>
        <taxon>Cantharellales</taxon>
        <taxon>Ceratobasidiaceae</taxon>
        <taxon>Ceratobasidium</taxon>
    </lineage>
</organism>
<comment type="caution">
    <text evidence="2">The sequence shown here is derived from an EMBL/GenBank/DDBJ whole genome shotgun (WGS) entry which is preliminary data.</text>
</comment>
<dbReference type="Proteomes" id="UP000383932">
    <property type="component" value="Unassembled WGS sequence"/>
</dbReference>
<accession>A0A5N5Q8Q4</accession>
<evidence type="ECO:0000313" key="3">
    <source>
        <dbReference type="Proteomes" id="UP000383932"/>
    </source>
</evidence>
<dbReference type="AlphaFoldDB" id="A0A5N5Q8Q4"/>
<dbReference type="EMBL" id="SSOP01000772">
    <property type="protein sequence ID" value="KAB5587798.1"/>
    <property type="molecule type" value="Genomic_DNA"/>
</dbReference>
<gene>
    <name evidence="2" type="ORF">CTheo_8759</name>
</gene>
<protein>
    <submittedName>
        <fullName evidence="2">Transposase family Tnp2 protein</fullName>
    </submittedName>
</protein>
<sequence length="178" mass="19940">MPEPLRPCLCCGEILGSRQIYRHLAKYQQQLESEIGTLSTNMNMDLGNAHAHEEPGQSAADVDAHMGDFDPDIPPVPPNPTHGLRRNPPVTIEDWPDPDLNLDASDDELDNNSGEPVDGPNCDPEYSEHVQPPTFDPVDEPELTDEEIRRLLRVQLGDLAEEEWPDLSQVGFIEYAYM</sequence>